<dbReference type="Proteomes" id="UP001058074">
    <property type="component" value="Unassembled WGS sequence"/>
</dbReference>
<sequence length="378" mass="42936">MNIAIDGRAAKWYRGTGIGTYTYQLINNINQIDFLNSYTIFMPENITFDKKLRDNFTQISVNQQSDSNFWEQVEIPNILTDDNINIYHVPQNGVGLSDNINCKKIITLHDIIPLRMPETCSERYLNIFHEAIPKMIKNIDGIITVSEFSKNDICKEFNYPKEKVFVTYLAAEDIYTPLNLHHCKNILNSKYSIDSDYILYVGGFSPRKNILSLIDAFALLRSKYKKDIKLVIVGNKGISYPIYKKRADELNLSSDIIFPGFIPMSDMPIFYNSAKLFAYPSSYEGFGLPPLEAMACGTPVIASTETSIPEILQDNALLVNPMDTNSLAEGMLNILQDKSLASNLITKGLVHASRFNWKKTAYDTLEAYNHIAYDTSNY</sequence>
<keyword evidence="1" id="KW-0808">Transferase</keyword>
<evidence type="ECO:0000313" key="2">
    <source>
        <dbReference type="Proteomes" id="UP001058074"/>
    </source>
</evidence>
<dbReference type="EMBL" id="BROD01000001">
    <property type="protein sequence ID" value="GKX64913.1"/>
    <property type="molecule type" value="Genomic_DNA"/>
</dbReference>
<name>A0ACB5R6T7_9CLOT</name>
<organism evidence="1 2">
    <name type="scientific">Inconstantimicrobium mannanitabidum</name>
    <dbReference type="NCBI Taxonomy" id="1604901"/>
    <lineage>
        <taxon>Bacteria</taxon>
        <taxon>Bacillati</taxon>
        <taxon>Bacillota</taxon>
        <taxon>Clostridia</taxon>
        <taxon>Eubacteriales</taxon>
        <taxon>Clostridiaceae</taxon>
        <taxon>Inconstantimicrobium</taxon>
    </lineage>
</organism>
<reference evidence="1" key="1">
    <citation type="journal article" date="2025" name="Int. J. Syst. Evol. Microbiol.">
        <title>Inconstantimicrobium mannanitabidum sp. nov., a novel member of the family Clostridiaceae isolated from anoxic soil under the treatment of reductive soil disinfestation.</title>
        <authorList>
            <person name="Ueki A."/>
            <person name="Tonouchi A."/>
            <person name="Honma S."/>
            <person name="Kaku N."/>
            <person name="Ueki K."/>
        </authorList>
    </citation>
    <scope>NUCLEOTIDE SEQUENCE</scope>
    <source>
        <strain evidence="1">TW13</strain>
    </source>
</reference>
<accession>A0ACB5R6T7</accession>
<protein>
    <submittedName>
        <fullName evidence="1">Glycosyl transferase</fullName>
    </submittedName>
</protein>
<evidence type="ECO:0000313" key="1">
    <source>
        <dbReference type="EMBL" id="GKX64913.1"/>
    </source>
</evidence>
<keyword evidence="2" id="KW-1185">Reference proteome</keyword>
<comment type="caution">
    <text evidence="1">The sequence shown here is derived from an EMBL/GenBank/DDBJ whole genome shotgun (WGS) entry which is preliminary data.</text>
</comment>
<proteinExistence type="predicted"/>
<gene>
    <name evidence="1" type="ORF">rsdtw13_01710</name>
</gene>